<reference evidence="2" key="1">
    <citation type="submission" date="2023-03" db="EMBL/GenBank/DDBJ databases">
        <title>Massive genome expansion in bonnet fungi (Mycena s.s.) driven by repeated elements and novel gene families across ecological guilds.</title>
        <authorList>
            <consortium name="Lawrence Berkeley National Laboratory"/>
            <person name="Harder C.B."/>
            <person name="Miyauchi S."/>
            <person name="Viragh M."/>
            <person name="Kuo A."/>
            <person name="Thoen E."/>
            <person name="Andreopoulos B."/>
            <person name="Lu D."/>
            <person name="Skrede I."/>
            <person name="Drula E."/>
            <person name="Henrissat B."/>
            <person name="Morin E."/>
            <person name="Kohler A."/>
            <person name="Barry K."/>
            <person name="LaButti K."/>
            <person name="Morin E."/>
            <person name="Salamov A."/>
            <person name="Lipzen A."/>
            <person name="Mereny Z."/>
            <person name="Hegedus B."/>
            <person name="Baldrian P."/>
            <person name="Stursova M."/>
            <person name="Weitz H."/>
            <person name="Taylor A."/>
            <person name="Grigoriev I.V."/>
            <person name="Nagy L.G."/>
            <person name="Martin F."/>
            <person name="Kauserud H."/>
        </authorList>
    </citation>
    <scope>NUCLEOTIDE SEQUENCE</scope>
    <source>
        <strain evidence="2">CBHHK002</strain>
    </source>
</reference>
<proteinExistence type="predicted"/>
<evidence type="ECO:0000313" key="3">
    <source>
        <dbReference type="Proteomes" id="UP001218218"/>
    </source>
</evidence>
<keyword evidence="3" id="KW-1185">Reference proteome</keyword>
<evidence type="ECO:0000313" key="2">
    <source>
        <dbReference type="EMBL" id="KAJ7331415.1"/>
    </source>
</evidence>
<comment type="caution">
    <text evidence="2">The sequence shown here is derived from an EMBL/GenBank/DDBJ whole genome shotgun (WGS) entry which is preliminary data.</text>
</comment>
<evidence type="ECO:0000256" key="1">
    <source>
        <dbReference type="SAM" id="MobiDB-lite"/>
    </source>
</evidence>
<feature type="compositionally biased region" description="Polar residues" evidence="1">
    <location>
        <begin position="140"/>
        <end position="152"/>
    </location>
</feature>
<sequence length="276" mass="29991">MQPGDARSVCLRRPWASCQLYNASLFVTVGIHHPRVVLAPASHDQTIHTAPFSTHFCPSPFLLSKYPKTHSPPSMTEYDYSAEGRQRYLATQTRITNWVNSTPSPSQLSSPFSPSSHTGSHATTRSSHSSSSAHSRRAPQTRSAHGSPSHQPSRALGSPSCGGLSSHVHIPPSSSSSFRSGSGSRPFAASVTPSQSISQAPMRHAHSHSSTHRSSSSSHHSSHHSHSHVHSHSNHHYHRQPSAYIISPPPSARHAHRTPGMIIFPRVGHSPQVVYY</sequence>
<feature type="compositionally biased region" description="Low complexity" evidence="1">
    <location>
        <begin position="101"/>
        <end position="133"/>
    </location>
</feature>
<protein>
    <submittedName>
        <fullName evidence="2">Uncharacterized protein</fullName>
    </submittedName>
</protein>
<name>A0AAD6ZPK4_9AGAR</name>
<accession>A0AAD6ZPK4</accession>
<feature type="compositionally biased region" description="Low complexity" evidence="1">
    <location>
        <begin position="172"/>
        <end position="187"/>
    </location>
</feature>
<organism evidence="2 3">
    <name type="scientific">Mycena albidolilacea</name>
    <dbReference type="NCBI Taxonomy" id="1033008"/>
    <lineage>
        <taxon>Eukaryota</taxon>
        <taxon>Fungi</taxon>
        <taxon>Dikarya</taxon>
        <taxon>Basidiomycota</taxon>
        <taxon>Agaricomycotina</taxon>
        <taxon>Agaricomycetes</taxon>
        <taxon>Agaricomycetidae</taxon>
        <taxon>Agaricales</taxon>
        <taxon>Marasmiineae</taxon>
        <taxon>Mycenaceae</taxon>
        <taxon>Mycena</taxon>
    </lineage>
</organism>
<feature type="region of interest" description="Disordered" evidence="1">
    <location>
        <begin position="99"/>
        <end position="256"/>
    </location>
</feature>
<dbReference type="AlphaFoldDB" id="A0AAD6ZPK4"/>
<gene>
    <name evidence="2" type="ORF">DFH08DRAFT_881547</name>
</gene>
<dbReference type="EMBL" id="JARIHO010000035">
    <property type="protein sequence ID" value="KAJ7331415.1"/>
    <property type="molecule type" value="Genomic_DNA"/>
</dbReference>
<feature type="compositionally biased region" description="Basic residues" evidence="1">
    <location>
        <begin position="220"/>
        <end position="239"/>
    </location>
</feature>
<dbReference type="Proteomes" id="UP001218218">
    <property type="component" value="Unassembled WGS sequence"/>
</dbReference>